<dbReference type="AlphaFoldDB" id="A0A1R0GZI9"/>
<dbReference type="STRING" id="133383.A0A1R0GZI9"/>
<comment type="caution">
    <text evidence="1">The sequence shown here is derived from an EMBL/GenBank/DDBJ whole genome shotgun (WGS) entry which is preliminary data.</text>
</comment>
<accession>A0A1R0GZI9</accession>
<evidence type="ECO:0000313" key="2">
    <source>
        <dbReference type="Proteomes" id="UP000187455"/>
    </source>
</evidence>
<sequence length="248" mass="28447">MSRHDDVLIDSPLSMDSFEAIINIHHKINLDGDVCPLKELETLPDSTWIDVLDIYNKDQENKVTLPEFLDCLKKALELYEKDVAEAKKTGDVSKCPYYTPRATATAVDFEAIKKSPHTKYIDLGVILDSSKSMNSNHLRKIISELKAVEEDRFSYNVIVWCRFDQLEYYNQTDITSVTPDHADAYFMPHLDLNDKQVVPLSVELQLLIRKISKLRPMYSIVTGRVAITSLPILLSVKNLILTEYFNTY</sequence>
<name>A0A1R0GZI9_9FUNG</name>
<keyword evidence="2" id="KW-1185">Reference proteome</keyword>
<organism evidence="1 2">
    <name type="scientific">Smittium mucronatum</name>
    <dbReference type="NCBI Taxonomy" id="133383"/>
    <lineage>
        <taxon>Eukaryota</taxon>
        <taxon>Fungi</taxon>
        <taxon>Fungi incertae sedis</taxon>
        <taxon>Zoopagomycota</taxon>
        <taxon>Kickxellomycotina</taxon>
        <taxon>Harpellomycetes</taxon>
        <taxon>Harpellales</taxon>
        <taxon>Legeriomycetaceae</taxon>
        <taxon>Smittium</taxon>
    </lineage>
</organism>
<evidence type="ECO:0008006" key="3">
    <source>
        <dbReference type="Google" id="ProtNLM"/>
    </source>
</evidence>
<dbReference type="EMBL" id="LSSL01001651">
    <property type="protein sequence ID" value="OLY82322.1"/>
    <property type="molecule type" value="Genomic_DNA"/>
</dbReference>
<reference evidence="1 2" key="1">
    <citation type="journal article" date="2016" name="Mol. Biol. Evol.">
        <title>Genome-Wide Survey of Gut Fungi (Harpellales) Reveals the First Horizontally Transferred Ubiquitin Gene from a Mosquito Host.</title>
        <authorList>
            <person name="Wang Y."/>
            <person name="White M.M."/>
            <person name="Kvist S."/>
            <person name="Moncalvo J.M."/>
        </authorList>
    </citation>
    <scope>NUCLEOTIDE SEQUENCE [LARGE SCALE GENOMIC DNA]</scope>
    <source>
        <strain evidence="1 2">ALG-7-W6</strain>
    </source>
</reference>
<protein>
    <recommendedName>
        <fullName evidence="3">EF-hand domain-containing protein</fullName>
    </recommendedName>
</protein>
<evidence type="ECO:0000313" key="1">
    <source>
        <dbReference type="EMBL" id="OLY82322.1"/>
    </source>
</evidence>
<gene>
    <name evidence="1" type="ORF">AYI68_g3559</name>
</gene>
<dbReference type="Proteomes" id="UP000187455">
    <property type="component" value="Unassembled WGS sequence"/>
</dbReference>
<feature type="non-terminal residue" evidence="1">
    <location>
        <position position="248"/>
    </location>
</feature>
<proteinExistence type="predicted"/>